<sequence>MDNRNLSETLPYGKLAMLGIDREKADLLPQEVKEKLLSGEITPLVQVSIRAQNGNAVTLPLKLQMVADRQGNPALMAYPVRAALETERNKAIALTEQEAERLRKGEVIQKAVDVNGEKTRQYLQLDPETKS</sequence>
<name>A0A939B681_9BACT</name>
<keyword evidence="3" id="KW-1185">Reference proteome</keyword>
<protein>
    <submittedName>
        <fullName evidence="2">DUF4099 domain-containing protein</fullName>
    </submittedName>
</protein>
<feature type="domain" description="DUF4099" evidence="1">
    <location>
        <begin position="8"/>
        <end position="85"/>
    </location>
</feature>
<evidence type="ECO:0000313" key="2">
    <source>
        <dbReference type="EMBL" id="MBM6663221.1"/>
    </source>
</evidence>
<evidence type="ECO:0000259" key="1">
    <source>
        <dbReference type="Pfam" id="PF13351"/>
    </source>
</evidence>
<organism evidence="2 3">
    <name type="scientific">Marseilla massiliensis</name>
    <dbReference type="NCBI Taxonomy" id="1841864"/>
    <lineage>
        <taxon>Bacteria</taxon>
        <taxon>Pseudomonadati</taxon>
        <taxon>Bacteroidota</taxon>
        <taxon>Bacteroidia</taxon>
        <taxon>Bacteroidales</taxon>
        <taxon>Prevotellaceae</taxon>
        <taxon>Marseilla</taxon>
    </lineage>
</organism>
<gene>
    <name evidence="2" type="ORF">H6B30_16025</name>
</gene>
<dbReference type="InterPro" id="IPR025343">
    <property type="entry name" value="DUF4099"/>
</dbReference>
<proteinExistence type="predicted"/>
<dbReference type="Pfam" id="PF13351">
    <property type="entry name" value="DUF4099"/>
    <property type="match status" value="1"/>
</dbReference>
<dbReference type="RefSeq" id="WP_205112238.1">
    <property type="nucleotide sequence ID" value="NZ_JACJJL010000084.1"/>
</dbReference>
<dbReference type="Proteomes" id="UP000764045">
    <property type="component" value="Unassembled WGS sequence"/>
</dbReference>
<feature type="non-terminal residue" evidence="2">
    <location>
        <position position="131"/>
    </location>
</feature>
<reference evidence="2 3" key="1">
    <citation type="journal article" date="2021" name="Sci. Rep.">
        <title>The distribution of antibiotic resistance genes in chicken gut microbiota commensals.</title>
        <authorList>
            <person name="Juricova H."/>
            <person name="Matiasovicova J."/>
            <person name="Kubasova T."/>
            <person name="Cejkova D."/>
            <person name="Rychlik I."/>
        </authorList>
    </citation>
    <scope>NUCLEOTIDE SEQUENCE [LARGE SCALE GENOMIC DNA]</scope>
    <source>
        <strain evidence="2 3">An819</strain>
    </source>
</reference>
<comment type="caution">
    <text evidence="2">The sequence shown here is derived from an EMBL/GenBank/DDBJ whole genome shotgun (WGS) entry which is preliminary data.</text>
</comment>
<dbReference type="EMBL" id="JACJJL010000084">
    <property type="protein sequence ID" value="MBM6663221.1"/>
    <property type="molecule type" value="Genomic_DNA"/>
</dbReference>
<evidence type="ECO:0000313" key="3">
    <source>
        <dbReference type="Proteomes" id="UP000764045"/>
    </source>
</evidence>
<accession>A0A939B681</accession>
<dbReference type="AlphaFoldDB" id="A0A939B681"/>